<dbReference type="RefSeq" id="WP_053007502.1">
    <property type="nucleotide sequence ID" value="NZ_FOLW01000001.1"/>
</dbReference>
<evidence type="ECO:0000256" key="1">
    <source>
        <dbReference type="SAM" id="SignalP"/>
    </source>
</evidence>
<proteinExistence type="predicted"/>
<dbReference type="EMBL" id="FOLW01000001">
    <property type="protein sequence ID" value="SFC06166.1"/>
    <property type="molecule type" value="Genomic_DNA"/>
</dbReference>
<dbReference type="InterPro" id="IPR000259">
    <property type="entry name" value="Adhesion_dom_fimbrial"/>
</dbReference>
<dbReference type="GO" id="GO:0007155">
    <property type="term" value="P:cell adhesion"/>
    <property type="evidence" value="ECO:0007669"/>
    <property type="project" value="InterPro"/>
</dbReference>
<dbReference type="Pfam" id="PF00419">
    <property type="entry name" value="Fimbrial"/>
    <property type="match status" value="1"/>
</dbReference>
<comment type="caution">
    <text evidence="3">The sequence shown here is derived from an EMBL/GenBank/DDBJ whole genome shotgun (WGS) entry which is preliminary data.</text>
</comment>
<reference evidence="3 4" key="1">
    <citation type="submission" date="2016-10" db="EMBL/GenBank/DDBJ databases">
        <authorList>
            <person name="Varghese N."/>
            <person name="Submissions S."/>
        </authorList>
    </citation>
    <scope>NUCLEOTIDE SEQUENCE [LARGE SCALE GENOMIC DNA]</scope>
    <source>
        <strain evidence="3 4">DSM 5563</strain>
    </source>
</reference>
<evidence type="ECO:0000313" key="4">
    <source>
        <dbReference type="Proteomes" id="UP000226420"/>
    </source>
</evidence>
<dbReference type="SUPFAM" id="SSF49401">
    <property type="entry name" value="Bacterial adhesins"/>
    <property type="match status" value="1"/>
</dbReference>
<dbReference type="Gene3D" id="2.60.40.1090">
    <property type="entry name" value="Fimbrial-type adhesion domain"/>
    <property type="match status" value="1"/>
</dbReference>
<gene>
    <name evidence="3" type="ORF">SAMN02745723_101286</name>
</gene>
<sequence length="170" mass="17774">MRLNSQRYGLYGLLSLMLASGAVQADVPVTVKVTLLEPACQVSGENGETQLEMPFGDVAFQYVGTAKAEQSVNIRVTCSGGPPAGKSLKMYFTPTSYGIVPALGQNVLGTSMTGVGIALTNAQRPFNIGQGLPIQAGLFRLTGQLVMQDGTNVEVGGEFSASASLFATYM</sequence>
<protein>
    <submittedName>
        <fullName evidence="3">Fimbrial protein</fullName>
    </submittedName>
</protein>
<feature type="chain" id="PRO_5042501556" evidence="1">
    <location>
        <begin position="26"/>
        <end position="170"/>
    </location>
</feature>
<evidence type="ECO:0000313" key="3">
    <source>
        <dbReference type="EMBL" id="SFC06166.1"/>
    </source>
</evidence>
<organism evidence="3 4">
    <name type="scientific">Pragia fontium DSM 5563 = ATCC 49100</name>
    <dbReference type="NCBI Taxonomy" id="1122977"/>
    <lineage>
        <taxon>Bacteria</taxon>
        <taxon>Pseudomonadati</taxon>
        <taxon>Pseudomonadota</taxon>
        <taxon>Gammaproteobacteria</taxon>
        <taxon>Enterobacterales</taxon>
        <taxon>Budviciaceae</taxon>
        <taxon>Pragia</taxon>
    </lineage>
</organism>
<name>A0AAJ5BFV8_9GAMM</name>
<accession>A0AAJ5BFV8</accession>
<dbReference type="InterPro" id="IPR036937">
    <property type="entry name" value="Adhesion_dom_fimbrial_sf"/>
</dbReference>
<dbReference type="InterPro" id="IPR008966">
    <property type="entry name" value="Adhesion_dom_sf"/>
</dbReference>
<feature type="signal peptide" evidence="1">
    <location>
        <begin position="1"/>
        <end position="25"/>
    </location>
</feature>
<evidence type="ECO:0000259" key="2">
    <source>
        <dbReference type="Pfam" id="PF00419"/>
    </source>
</evidence>
<feature type="domain" description="Fimbrial-type adhesion" evidence="2">
    <location>
        <begin position="32"/>
        <end position="169"/>
    </location>
</feature>
<keyword evidence="1" id="KW-0732">Signal</keyword>
<dbReference type="GO" id="GO:0009289">
    <property type="term" value="C:pilus"/>
    <property type="evidence" value="ECO:0007669"/>
    <property type="project" value="InterPro"/>
</dbReference>
<dbReference type="AlphaFoldDB" id="A0AAJ5BFV8"/>
<dbReference type="Proteomes" id="UP000226420">
    <property type="component" value="Unassembled WGS sequence"/>
</dbReference>